<dbReference type="GO" id="GO:0051225">
    <property type="term" value="P:spindle assembly"/>
    <property type="evidence" value="ECO:0007669"/>
    <property type="project" value="TreeGrafter"/>
</dbReference>
<gene>
    <name evidence="10" type="primary">LOC117651074</name>
</gene>
<evidence type="ECO:0000313" key="9">
    <source>
        <dbReference type="Proteomes" id="UP000515158"/>
    </source>
</evidence>
<dbReference type="PANTHER" id="PTHR19302:SF13">
    <property type="entry name" value="GAMMA-TUBULIN COMPLEX COMPONENT 2"/>
    <property type="match status" value="1"/>
</dbReference>
<keyword evidence="3 5" id="KW-0493">Microtubule</keyword>
<dbReference type="Pfam" id="PF17681">
    <property type="entry name" value="GCP_N_terminal"/>
    <property type="match status" value="1"/>
</dbReference>
<dbReference type="PANTHER" id="PTHR19302">
    <property type="entry name" value="GAMMA TUBULIN COMPLEX PROTEIN"/>
    <property type="match status" value="1"/>
</dbReference>
<dbReference type="GO" id="GO:0005874">
    <property type="term" value="C:microtubule"/>
    <property type="evidence" value="ECO:0007669"/>
    <property type="project" value="UniProtKB-KW"/>
</dbReference>
<dbReference type="Proteomes" id="UP000515158">
    <property type="component" value="Unplaced"/>
</dbReference>
<reference evidence="10" key="1">
    <citation type="submission" date="2025-08" db="UniProtKB">
        <authorList>
            <consortium name="RefSeq"/>
        </authorList>
    </citation>
    <scope>IDENTIFICATION</scope>
    <source>
        <tissue evidence="10">Total insect</tissue>
    </source>
</reference>
<dbReference type="FunCoup" id="A0A6P8ZZW4">
    <property type="interactions" value="1603"/>
</dbReference>
<keyword evidence="9" id="KW-1185">Reference proteome</keyword>
<comment type="similarity">
    <text evidence="1 5">Belongs to the TUBGCP family.</text>
</comment>
<evidence type="ECO:0000256" key="2">
    <source>
        <dbReference type="ARBA" id="ARBA00022490"/>
    </source>
</evidence>
<dbReference type="InterPro" id="IPR007259">
    <property type="entry name" value="GCP"/>
</dbReference>
<dbReference type="GO" id="GO:0043015">
    <property type="term" value="F:gamma-tubulin binding"/>
    <property type="evidence" value="ECO:0007669"/>
    <property type="project" value="InterPro"/>
</dbReference>
<dbReference type="AlphaFoldDB" id="A0A6P8ZZW4"/>
<name>A0A6P8ZZW4_THRPL</name>
<feature type="region of interest" description="Disordered" evidence="6">
    <location>
        <begin position="113"/>
        <end position="135"/>
    </location>
</feature>
<evidence type="ECO:0000259" key="8">
    <source>
        <dbReference type="Pfam" id="PF17681"/>
    </source>
</evidence>
<evidence type="ECO:0000256" key="4">
    <source>
        <dbReference type="ARBA" id="ARBA00023212"/>
    </source>
</evidence>
<feature type="compositionally biased region" description="Polar residues" evidence="6">
    <location>
        <begin position="113"/>
        <end position="131"/>
    </location>
</feature>
<dbReference type="GeneID" id="117651074"/>
<dbReference type="GO" id="GO:0051011">
    <property type="term" value="F:microtubule minus-end binding"/>
    <property type="evidence" value="ECO:0007669"/>
    <property type="project" value="TreeGrafter"/>
</dbReference>
<dbReference type="InterPro" id="IPR040457">
    <property type="entry name" value="GCP_C"/>
</dbReference>
<dbReference type="Pfam" id="PF04130">
    <property type="entry name" value="GCP_C_terminal"/>
    <property type="match status" value="1"/>
</dbReference>
<dbReference type="KEGG" id="tpal:117651074"/>
<evidence type="ECO:0000256" key="1">
    <source>
        <dbReference type="ARBA" id="ARBA00010337"/>
    </source>
</evidence>
<accession>A0A6P8ZZW4</accession>
<dbReference type="GO" id="GO:0000922">
    <property type="term" value="C:spindle pole"/>
    <property type="evidence" value="ECO:0007669"/>
    <property type="project" value="InterPro"/>
</dbReference>
<dbReference type="OrthoDB" id="2192946at2759"/>
<keyword evidence="2 5" id="KW-0963">Cytoplasm</keyword>
<evidence type="ECO:0000259" key="7">
    <source>
        <dbReference type="Pfam" id="PF04130"/>
    </source>
</evidence>
<dbReference type="GO" id="GO:0007020">
    <property type="term" value="P:microtubule nucleation"/>
    <property type="evidence" value="ECO:0007669"/>
    <property type="project" value="InterPro"/>
</dbReference>
<feature type="domain" description="Gamma tubulin complex component protein N-terminal" evidence="8">
    <location>
        <begin position="214"/>
        <end position="502"/>
    </location>
</feature>
<dbReference type="InParanoid" id="A0A6P8ZZW4"/>
<dbReference type="GO" id="GO:0051321">
    <property type="term" value="P:meiotic cell cycle"/>
    <property type="evidence" value="ECO:0007669"/>
    <property type="project" value="TreeGrafter"/>
</dbReference>
<evidence type="ECO:0000313" key="10">
    <source>
        <dbReference type="RefSeq" id="XP_034250700.1"/>
    </source>
</evidence>
<protein>
    <recommendedName>
        <fullName evidence="5">Gamma-tubulin complex component</fullName>
    </recommendedName>
</protein>
<dbReference type="Gene3D" id="1.20.120.1900">
    <property type="entry name" value="Gamma-tubulin complex, C-terminal domain"/>
    <property type="match status" value="1"/>
</dbReference>
<dbReference type="GO" id="GO:0000930">
    <property type="term" value="C:gamma-tubulin complex"/>
    <property type="evidence" value="ECO:0007669"/>
    <property type="project" value="TreeGrafter"/>
</dbReference>
<evidence type="ECO:0000256" key="6">
    <source>
        <dbReference type="SAM" id="MobiDB-lite"/>
    </source>
</evidence>
<dbReference type="InterPro" id="IPR042241">
    <property type="entry name" value="GCP_C_sf"/>
</dbReference>
<dbReference type="GO" id="GO:0031122">
    <property type="term" value="P:cytoplasmic microtubule organization"/>
    <property type="evidence" value="ECO:0007669"/>
    <property type="project" value="TreeGrafter"/>
</dbReference>
<evidence type="ECO:0000256" key="3">
    <source>
        <dbReference type="ARBA" id="ARBA00022701"/>
    </source>
</evidence>
<organism evidence="10">
    <name type="scientific">Thrips palmi</name>
    <name type="common">Melon thrips</name>
    <dbReference type="NCBI Taxonomy" id="161013"/>
    <lineage>
        <taxon>Eukaryota</taxon>
        <taxon>Metazoa</taxon>
        <taxon>Ecdysozoa</taxon>
        <taxon>Arthropoda</taxon>
        <taxon>Hexapoda</taxon>
        <taxon>Insecta</taxon>
        <taxon>Pterygota</taxon>
        <taxon>Neoptera</taxon>
        <taxon>Paraneoptera</taxon>
        <taxon>Thysanoptera</taxon>
        <taxon>Terebrantia</taxon>
        <taxon>Thripoidea</taxon>
        <taxon>Thripidae</taxon>
        <taxon>Thrips</taxon>
    </lineage>
</organism>
<sequence length="869" mass="99087">MSEYKLHMLVQELIKELGSTLPASEFVENLQPDGSSSSVALTPNVLQSGLRALAHNSPNPDAFLAKYEDLKSKKVHCLPNVVATLSLIAQDKKLREYLRFKASKQLRPEMFATPSTSKSLSTPIMPNSSGKPVNLEEVPGLVTRLKKAASSSRKPTPRHREAERKIRHPNFFAPEVPDWTKIRPKMSRDFSSDIVLPHSLHDIPRMSQETKLMEDLLYVLSGVEGEYITPQALLGPYEARTFIIGEGVDPSLKQLVEKILSLASYYSTIVRFIEEKSSFHWGQVNQALAGAMDQLIQEYKVFIAQLETLTRQENVNLQSIWFYAQPSLCTMEIVANIASTINKAGAKGGKVLSLLHEYTISAGDPKVQKLCTHLTQAASVPYMDILQDWVYIGVIQDPYEEFLVEDNEVIQREDLPVNYSDDYWEKCYIICRERVPSFLEKMSDVILRTGKYLNVIRQCGKNVKPPQTQKLKYTLSEREYCEAIEQAYCFASQTLLNLLMKEYDLMGRLRSVKHYFLHDQGDFIVQLMDMCEGELNKNINDIVPHRLESLLELALRTSAANSDPYKDDMRAELLPFDLIHQMFKIHGISSQEFSESCHADMLTGLESFSFGYEVKWPVSLVLNFKTKACYQMIFRHLLYCKHVERLLGRVWRSNKVCKMFPVSSSQSYRPAFALRQRMLNCVQNLQYYMMIEVIEPNWHNFLERMSKVTNVDQVLACHSDFLCACMKDCMLTRPELLQTVNKLVGVCVSFCRFFENAQKYFVDAELNSMIAPSDAESDVSEAAAPSLEYSSIAIGENFEESISNFDEQFSIALICLLNKIEELAAEDNSEKMLNVLYRMDFNSYYTTLLAPKMVEESQHASKSGSHTSG</sequence>
<dbReference type="GO" id="GO:0000278">
    <property type="term" value="P:mitotic cell cycle"/>
    <property type="evidence" value="ECO:0007669"/>
    <property type="project" value="TreeGrafter"/>
</dbReference>
<evidence type="ECO:0000256" key="5">
    <source>
        <dbReference type="RuleBase" id="RU363050"/>
    </source>
</evidence>
<dbReference type="RefSeq" id="XP_034250700.1">
    <property type="nucleotide sequence ID" value="XM_034394809.1"/>
</dbReference>
<feature type="domain" description="Gamma tubulin complex component C-terminal" evidence="7">
    <location>
        <begin position="505"/>
        <end position="845"/>
    </location>
</feature>
<proteinExistence type="inferred from homology"/>
<keyword evidence="4 5" id="KW-0206">Cytoskeleton</keyword>
<comment type="subcellular location">
    <subcellularLocation>
        <location evidence="5">Cytoplasm</location>
        <location evidence="5">Cytoskeleton</location>
        <location evidence="5">Microtubule organizing center</location>
    </subcellularLocation>
</comment>
<dbReference type="InterPro" id="IPR041470">
    <property type="entry name" value="GCP_N"/>
</dbReference>